<feature type="domain" description="MaoC-like" evidence="2">
    <location>
        <begin position="225"/>
        <end position="298"/>
    </location>
</feature>
<dbReference type="Gene3D" id="3.10.129.10">
    <property type="entry name" value="Hotdog Thioesterase"/>
    <property type="match status" value="1"/>
</dbReference>
<keyword evidence="4" id="KW-1185">Reference proteome</keyword>
<keyword evidence="1" id="KW-0732">Signal</keyword>
<reference evidence="3 4" key="1">
    <citation type="journal article" date="2018" name="Sci. Rep.">
        <title>Raphidocelis subcapitata (=Pseudokirchneriella subcapitata) provides an insight into genome evolution and environmental adaptations in the Sphaeropleales.</title>
        <authorList>
            <person name="Suzuki S."/>
            <person name="Yamaguchi H."/>
            <person name="Nakajima N."/>
            <person name="Kawachi M."/>
        </authorList>
    </citation>
    <scope>NUCLEOTIDE SEQUENCE [LARGE SCALE GENOMIC DNA]</scope>
    <source>
        <strain evidence="3 4">NIES-35</strain>
    </source>
</reference>
<evidence type="ECO:0000259" key="2">
    <source>
        <dbReference type="Pfam" id="PF01575"/>
    </source>
</evidence>
<evidence type="ECO:0000313" key="4">
    <source>
        <dbReference type="Proteomes" id="UP000247498"/>
    </source>
</evidence>
<organism evidence="3 4">
    <name type="scientific">Raphidocelis subcapitata</name>
    <dbReference type="NCBI Taxonomy" id="307507"/>
    <lineage>
        <taxon>Eukaryota</taxon>
        <taxon>Viridiplantae</taxon>
        <taxon>Chlorophyta</taxon>
        <taxon>core chlorophytes</taxon>
        <taxon>Chlorophyceae</taxon>
        <taxon>CS clade</taxon>
        <taxon>Sphaeropleales</taxon>
        <taxon>Selenastraceae</taxon>
        <taxon>Raphidocelis</taxon>
    </lineage>
</organism>
<accession>A0A2V0NKF8</accession>
<dbReference type="Proteomes" id="UP000247498">
    <property type="component" value="Unassembled WGS sequence"/>
</dbReference>
<sequence>MSVVIAGLALAAAPLVLLALALALPPSVPTTLQSLPGLGTLYLQLLRAAVRKGKVPKSLKGHKAVELRVTRPTRADPARYAAFLRLAGFDAPPAALPLMYPIVESFRLSMLAMSHPAFPFNVLGSVLARNATEAERAIAPDEALAYSVRIDPNYEKNDKGDIEIKIETTGTDAEGVAVWKNTLTVIVINPRRERGAGAKPAAAAAAAPAPRSPLASWSLPGDTGRRFGALTGDRNPIHLYPLTAQLFGFKRPIAHALYLVARLEASLANAGHAPSSYPAAFETEFKRPTALPAKLQAVAAPGSKPLQCAVLTGDGAKEVIVGRLAGAK</sequence>
<dbReference type="PANTHER" id="PTHR43841:SF1">
    <property type="entry name" value="3-HYDROXYACYL-THIOESTER DEHYDRATASE X"/>
    <property type="match status" value="1"/>
</dbReference>
<name>A0A2V0NKF8_9CHLO</name>
<gene>
    <name evidence="3" type="ORF">Rsub_00180</name>
</gene>
<dbReference type="InParanoid" id="A0A2V0NKF8"/>
<dbReference type="SUPFAM" id="SSF54637">
    <property type="entry name" value="Thioesterase/thiol ester dehydrase-isomerase"/>
    <property type="match status" value="1"/>
</dbReference>
<protein>
    <recommendedName>
        <fullName evidence="2">MaoC-like domain-containing protein</fullName>
    </recommendedName>
</protein>
<dbReference type="EMBL" id="BDRX01000001">
    <property type="protein sequence ID" value="GBF87469.1"/>
    <property type="molecule type" value="Genomic_DNA"/>
</dbReference>
<evidence type="ECO:0000256" key="1">
    <source>
        <dbReference type="SAM" id="SignalP"/>
    </source>
</evidence>
<evidence type="ECO:0000313" key="3">
    <source>
        <dbReference type="EMBL" id="GBF87469.1"/>
    </source>
</evidence>
<dbReference type="OrthoDB" id="533830at2759"/>
<dbReference type="PANTHER" id="PTHR43841">
    <property type="entry name" value="3-HYDROXYACYL-THIOESTER DEHYDRATASE HTDX-RELATED"/>
    <property type="match status" value="1"/>
</dbReference>
<dbReference type="AlphaFoldDB" id="A0A2V0NKF8"/>
<dbReference type="InterPro" id="IPR002539">
    <property type="entry name" value="MaoC-like_dom"/>
</dbReference>
<proteinExistence type="predicted"/>
<comment type="caution">
    <text evidence="3">The sequence shown here is derived from an EMBL/GenBank/DDBJ whole genome shotgun (WGS) entry which is preliminary data.</text>
</comment>
<dbReference type="STRING" id="307507.A0A2V0NKF8"/>
<dbReference type="InterPro" id="IPR029069">
    <property type="entry name" value="HotDog_dom_sf"/>
</dbReference>
<feature type="signal peptide" evidence="1">
    <location>
        <begin position="1"/>
        <end position="23"/>
    </location>
</feature>
<feature type="chain" id="PRO_5015886095" description="MaoC-like domain-containing protein" evidence="1">
    <location>
        <begin position="24"/>
        <end position="328"/>
    </location>
</feature>
<dbReference type="Pfam" id="PF01575">
    <property type="entry name" value="MaoC_dehydratas"/>
    <property type="match status" value="1"/>
</dbReference>